<evidence type="ECO:0000313" key="1">
    <source>
        <dbReference type="EMBL" id="SED09156.1"/>
    </source>
</evidence>
<sequence>MHASTERPLKVLTPQLADRLRVFNSASRTLQAMGIRLHRIDPVANLLVVGPEDGHRLVRDRLTEGYQCHPSAGSTRYTVMFQGVSLEWREPISYRDYATQGPSGIDLTFH</sequence>
<protein>
    <submittedName>
        <fullName evidence="1">Uncharacterized protein</fullName>
    </submittedName>
</protein>
<accession>A0A1H4XU03</accession>
<dbReference type="AlphaFoldDB" id="A0A1H4XU03"/>
<organism evidence="1 2">
    <name type="scientific">Pseudomonas anguilliseptica</name>
    <dbReference type="NCBI Taxonomy" id="53406"/>
    <lineage>
        <taxon>Bacteria</taxon>
        <taxon>Pseudomonadati</taxon>
        <taxon>Pseudomonadota</taxon>
        <taxon>Gammaproteobacteria</taxon>
        <taxon>Pseudomonadales</taxon>
        <taxon>Pseudomonadaceae</taxon>
        <taxon>Pseudomonas</taxon>
    </lineage>
</organism>
<dbReference type="STRING" id="53406.SAMN05421553_2013"/>
<gene>
    <name evidence="1" type="ORF">SAMN05421553_2013</name>
</gene>
<dbReference type="OrthoDB" id="6902878at2"/>
<dbReference type="EMBL" id="FNSC01000001">
    <property type="protein sequence ID" value="SED09156.1"/>
    <property type="molecule type" value="Genomic_DNA"/>
</dbReference>
<evidence type="ECO:0000313" key="2">
    <source>
        <dbReference type="Proteomes" id="UP000242849"/>
    </source>
</evidence>
<proteinExistence type="predicted"/>
<reference evidence="2" key="1">
    <citation type="submission" date="2016-10" db="EMBL/GenBank/DDBJ databases">
        <authorList>
            <person name="Varghese N."/>
            <person name="Submissions S."/>
        </authorList>
    </citation>
    <scope>NUCLEOTIDE SEQUENCE [LARGE SCALE GENOMIC DNA]</scope>
    <source>
        <strain evidence="2">DSM 12111</strain>
    </source>
</reference>
<dbReference type="Proteomes" id="UP000242849">
    <property type="component" value="Unassembled WGS sequence"/>
</dbReference>
<keyword evidence="2" id="KW-1185">Reference proteome</keyword>
<dbReference type="RefSeq" id="WP_090379853.1">
    <property type="nucleotide sequence ID" value="NZ_CP156749.1"/>
</dbReference>
<name>A0A1H4XU03_PSEAG</name>